<dbReference type="Gene3D" id="3.90.79.10">
    <property type="entry name" value="Nucleoside Triphosphate Pyrophosphohydrolase"/>
    <property type="match status" value="1"/>
</dbReference>
<dbReference type="PANTHER" id="PTHR21340">
    <property type="entry name" value="DIADENOSINE 5,5-P1,P4-TETRAPHOSPHATE PYROPHOSPHOHYDROLASE MUTT"/>
    <property type="match status" value="1"/>
</dbReference>
<name>A0A1G2CW39_9BACT</name>
<dbReference type="AlphaFoldDB" id="A0A1G2CW39"/>
<protein>
    <recommendedName>
        <fullName evidence="3">Nudix hydrolase domain-containing protein</fullName>
    </recommendedName>
</protein>
<organism evidence="4 5">
    <name type="scientific">Candidatus Lloydbacteria bacterium RIFCSPHIGHO2_01_FULL_49_22</name>
    <dbReference type="NCBI Taxonomy" id="1798658"/>
    <lineage>
        <taxon>Bacteria</taxon>
        <taxon>Candidatus Lloydiibacteriota</taxon>
    </lineage>
</organism>
<dbReference type="PANTHER" id="PTHR21340:SF0">
    <property type="entry name" value="BIS(5'-NUCLEOSYL)-TETRAPHOSPHATASE [ASYMMETRICAL]"/>
    <property type="match status" value="1"/>
</dbReference>
<proteinExistence type="inferred from homology"/>
<feature type="domain" description="Nudix hydrolase" evidence="3">
    <location>
        <begin position="1"/>
        <end position="133"/>
    </location>
</feature>
<evidence type="ECO:0000313" key="5">
    <source>
        <dbReference type="Proteomes" id="UP000177122"/>
    </source>
</evidence>
<dbReference type="InterPro" id="IPR020084">
    <property type="entry name" value="NUDIX_hydrolase_CS"/>
</dbReference>
<sequence>MIQIAGGVVWNRNKGVVVVNQNHNSWSLPKGHVEEGEKTLPAAMREIREESGIPETSLKLVGEIAHYTRQRIKVREWDTDEVRDITLYLFATEWDNLQPEDPMNPEALWIPPDAVPDLLTNVIDKKEFGRIIATGVFNR</sequence>
<comment type="caution">
    <text evidence="4">The sequence shown here is derived from an EMBL/GenBank/DDBJ whole genome shotgun (WGS) entry which is preliminary data.</text>
</comment>
<dbReference type="InterPro" id="IPR051325">
    <property type="entry name" value="Nudix_hydrolase_domain"/>
</dbReference>
<dbReference type="Proteomes" id="UP000177122">
    <property type="component" value="Unassembled WGS sequence"/>
</dbReference>
<evidence type="ECO:0000256" key="1">
    <source>
        <dbReference type="ARBA" id="ARBA00022801"/>
    </source>
</evidence>
<dbReference type="PROSITE" id="PS51462">
    <property type="entry name" value="NUDIX"/>
    <property type="match status" value="1"/>
</dbReference>
<evidence type="ECO:0000259" key="3">
    <source>
        <dbReference type="PROSITE" id="PS51462"/>
    </source>
</evidence>
<keyword evidence="1 2" id="KW-0378">Hydrolase</keyword>
<comment type="similarity">
    <text evidence="2">Belongs to the Nudix hydrolase family.</text>
</comment>
<dbReference type="PROSITE" id="PS00893">
    <property type="entry name" value="NUDIX_BOX"/>
    <property type="match status" value="1"/>
</dbReference>
<dbReference type="GO" id="GO:0004081">
    <property type="term" value="F:bis(5'-nucleosyl)-tetraphosphatase (asymmetrical) activity"/>
    <property type="evidence" value="ECO:0007669"/>
    <property type="project" value="TreeGrafter"/>
</dbReference>
<dbReference type="EMBL" id="MHLI01000022">
    <property type="protein sequence ID" value="OGZ04708.1"/>
    <property type="molecule type" value="Genomic_DNA"/>
</dbReference>
<dbReference type="Pfam" id="PF00293">
    <property type="entry name" value="NUDIX"/>
    <property type="match status" value="1"/>
</dbReference>
<dbReference type="InterPro" id="IPR000086">
    <property type="entry name" value="NUDIX_hydrolase_dom"/>
</dbReference>
<dbReference type="GO" id="GO:0006754">
    <property type="term" value="P:ATP biosynthetic process"/>
    <property type="evidence" value="ECO:0007669"/>
    <property type="project" value="TreeGrafter"/>
</dbReference>
<dbReference type="InterPro" id="IPR015797">
    <property type="entry name" value="NUDIX_hydrolase-like_dom_sf"/>
</dbReference>
<reference evidence="4 5" key="1">
    <citation type="journal article" date="2016" name="Nat. Commun.">
        <title>Thousands of microbial genomes shed light on interconnected biogeochemical processes in an aquifer system.</title>
        <authorList>
            <person name="Anantharaman K."/>
            <person name="Brown C.T."/>
            <person name="Hug L.A."/>
            <person name="Sharon I."/>
            <person name="Castelle C.J."/>
            <person name="Probst A.J."/>
            <person name="Thomas B.C."/>
            <person name="Singh A."/>
            <person name="Wilkins M.J."/>
            <person name="Karaoz U."/>
            <person name="Brodie E.L."/>
            <person name="Williams K.H."/>
            <person name="Hubbard S.S."/>
            <person name="Banfield J.F."/>
        </authorList>
    </citation>
    <scope>NUCLEOTIDE SEQUENCE [LARGE SCALE GENOMIC DNA]</scope>
</reference>
<evidence type="ECO:0000313" key="4">
    <source>
        <dbReference type="EMBL" id="OGZ04708.1"/>
    </source>
</evidence>
<gene>
    <name evidence="4" type="ORF">A2845_05450</name>
</gene>
<evidence type="ECO:0000256" key="2">
    <source>
        <dbReference type="RuleBase" id="RU003476"/>
    </source>
</evidence>
<dbReference type="GO" id="GO:0006167">
    <property type="term" value="P:AMP biosynthetic process"/>
    <property type="evidence" value="ECO:0007669"/>
    <property type="project" value="TreeGrafter"/>
</dbReference>
<dbReference type="InterPro" id="IPR020476">
    <property type="entry name" value="Nudix_hydrolase"/>
</dbReference>
<dbReference type="PRINTS" id="PR00502">
    <property type="entry name" value="NUDIXFAMILY"/>
</dbReference>
<accession>A0A1G2CW39</accession>
<dbReference type="SUPFAM" id="SSF55811">
    <property type="entry name" value="Nudix"/>
    <property type="match status" value="1"/>
</dbReference>